<comment type="caution">
    <text evidence="3">The sequence shown here is derived from an EMBL/GenBank/DDBJ whole genome shotgun (WGS) entry which is preliminary data.</text>
</comment>
<evidence type="ECO:0000313" key="3">
    <source>
        <dbReference type="EMBL" id="MEW9922435.1"/>
    </source>
</evidence>
<organism evidence="3 4">
    <name type="scientific">Sulfitobacter sediminis</name>
    <dbReference type="NCBI Taxonomy" id="3234186"/>
    <lineage>
        <taxon>Bacteria</taxon>
        <taxon>Pseudomonadati</taxon>
        <taxon>Pseudomonadota</taxon>
        <taxon>Alphaproteobacteria</taxon>
        <taxon>Rhodobacterales</taxon>
        <taxon>Roseobacteraceae</taxon>
        <taxon>Sulfitobacter</taxon>
    </lineage>
</organism>
<sequence length="610" mass="67265">METTISLSHRFLTGRFFMHRQLAAILCGDMVGYSRLMAIDEAGTLRRLKRLRREIIDPNIAEAGGKIIKLTGDGMLVVFNSVVDAVEAAASVQRSITSIETASSPEDRIAFRIGLHLGDVILDEGDVYGDGVNVAARLESEADPGGVTLSDAVFQQVRAKTDLSFLDLGKFTLKNIPGLVHAHKVDFGMPGDNVLEALTGAKPDIPETPSVAVLPFDNMSGDAEQTYFADGITEDIITELSRFPELMVIARNSTFAYKGRAVDIRGVSRDLGVRFVVEGSVRRAGNRIRVTAQLIEATTGSHLWAERYDRDLEDIFEVQEEITRGIVASIIPQIEHAEIGRVLSGRDIDFSSYDLALKAFAEAYEALRLGSYELLTEASETAASAIERDRRCALAYAVRAQAFLYIFLFRWGDNPDGALVEANTCIEQLFDIGTNDPRAYAMRGTIQHFSGNRDEGLGDLRRAVELNPNYAYGFFLLAWAESLDGYSDEATKHAKLGLRLSPRERDSFIGIAYLALAQASFSKEDDAETQKWARLAIQMHPRAPIRRALMVATCGLTKDMDEAREHRDFLASFAPDFLASLKSGKVSLYKNAKDNARLIDGLERALAFSN</sequence>
<keyword evidence="1" id="KW-0802">TPR repeat</keyword>
<dbReference type="SUPFAM" id="SSF48452">
    <property type="entry name" value="TPR-like"/>
    <property type="match status" value="1"/>
</dbReference>
<dbReference type="EMBL" id="JBFNXX010000057">
    <property type="protein sequence ID" value="MEW9922435.1"/>
    <property type="molecule type" value="Genomic_DNA"/>
</dbReference>
<dbReference type="InterPro" id="IPR029787">
    <property type="entry name" value="Nucleotide_cyclase"/>
</dbReference>
<name>A0ABV3RTV1_9RHOB</name>
<dbReference type="Gene3D" id="1.25.40.10">
    <property type="entry name" value="Tetratricopeptide repeat domain"/>
    <property type="match status" value="1"/>
</dbReference>
<dbReference type="Gene3D" id="3.30.70.1230">
    <property type="entry name" value="Nucleotide cyclase"/>
    <property type="match status" value="1"/>
</dbReference>
<protein>
    <submittedName>
        <fullName evidence="3">Adenylate/guanylate cyclase domain-containing protein</fullName>
    </submittedName>
</protein>
<proteinExistence type="predicted"/>
<evidence type="ECO:0000259" key="2">
    <source>
        <dbReference type="PROSITE" id="PS50125"/>
    </source>
</evidence>
<dbReference type="InterPro" id="IPR050697">
    <property type="entry name" value="Adenylyl/Guanylyl_Cyclase_3/4"/>
</dbReference>
<dbReference type="RefSeq" id="WP_367880123.1">
    <property type="nucleotide sequence ID" value="NZ_JBFNXX010000057.1"/>
</dbReference>
<dbReference type="PROSITE" id="PS50125">
    <property type="entry name" value="GUANYLATE_CYCLASE_2"/>
    <property type="match status" value="1"/>
</dbReference>
<dbReference type="InterPro" id="IPR001054">
    <property type="entry name" value="A/G_cyclase"/>
</dbReference>
<gene>
    <name evidence="3" type="ORF">AB2B41_22780</name>
</gene>
<dbReference type="InterPro" id="IPR019734">
    <property type="entry name" value="TPR_rpt"/>
</dbReference>
<dbReference type="PANTHER" id="PTHR43081">
    <property type="entry name" value="ADENYLATE CYCLASE, TERMINAL-DIFFERENTIATION SPECIFIC-RELATED"/>
    <property type="match status" value="1"/>
</dbReference>
<accession>A0ABV3RTV1</accession>
<dbReference type="PROSITE" id="PS50005">
    <property type="entry name" value="TPR"/>
    <property type="match status" value="1"/>
</dbReference>
<dbReference type="PANTHER" id="PTHR43081:SF19">
    <property type="entry name" value="PH-SENSITIVE ADENYLATE CYCLASE RV1264"/>
    <property type="match status" value="1"/>
</dbReference>
<dbReference type="SMART" id="SM00044">
    <property type="entry name" value="CYCc"/>
    <property type="match status" value="1"/>
</dbReference>
<evidence type="ECO:0000256" key="1">
    <source>
        <dbReference type="PROSITE-ProRule" id="PRU00339"/>
    </source>
</evidence>
<dbReference type="CDD" id="cd07302">
    <property type="entry name" value="CHD"/>
    <property type="match status" value="1"/>
</dbReference>
<evidence type="ECO:0000313" key="4">
    <source>
        <dbReference type="Proteomes" id="UP001556098"/>
    </source>
</evidence>
<keyword evidence="4" id="KW-1185">Reference proteome</keyword>
<dbReference type="Proteomes" id="UP001556098">
    <property type="component" value="Unassembled WGS sequence"/>
</dbReference>
<dbReference type="Pfam" id="PF00211">
    <property type="entry name" value="Guanylate_cyc"/>
    <property type="match status" value="1"/>
</dbReference>
<dbReference type="SUPFAM" id="SSF55073">
    <property type="entry name" value="Nucleotide cyclase"/>
    <property type="match status" value="1"/>
</dbReference>
<dbReference type="Gene3D" id="3.40.50.10070">
    <property type="entry name" value="TolB, N-terminal domain"/>
    <property type="match status" value="1"/>
</dbReference>
<reference evidence="3 4" key="1">
    <citation type="submission" date="2024-07" db="EMBL/GenBank/DDBJ databases">
        <title>Marimonas sp.nov., isolated from tidal-flat sediment.</title>
        <authorList>
            <person name="Jayan J.N."/>
            <person name="Lee S.S."/>
        </authorList>
    </citation>
    <scope>NUCLEOTIDE SEQUENCE [LARGE SCALE GENOMIC DNA]</scope>
    <source>
        <strain evidence="3 4">MJW-29</strain>
    </source>
</reference>
<feature type="repeat" description="TPR" evidence="1">
    <location>
        <begin position="437"/>
        <end position="470"/>
    </location>
</feature>
<dbReference type="InterPro" id="IPR011990">
    <property type="entry name" value="TPR-like_helical_dom_sf"/>
</dbReference>
<feature type="domain" description="Guanylate cyclase" evidence="2">
    <location>
        <begin position="24"/>
        <end position="139"/>
    </location>
</feature>